<evidence type="ECO:0000256" key="2">
    <source>
        <dbReference type="ARBA" id="ARBA00023002"/>
    </source>
</evidence>
<feature type="domain" description="Class II aldolase/adducin N-terminal" evidence="3">
    <location>
        <begin position="19"/>
        <end position="220"/>
    </location>
</feature>
<accession>A0ABR9VQW7</accession>
<dbReference type="PRINTS" id="PR00080">
    <property type="entry name" value="SDRFAMILY"/>
</dbReference>
<dbReference type="PRINTS" id="PR00081">
    <property type="entry name" value="GDHRDH"/>
</dbReference>
<dbReference type="PROSITE" id="PS00061">
    <property type="entry name" value="ADH_SHORT"/>
    <property type="match status" value="1"/>
</dbReference>
<proteinExistence type="inferred from homology"/>
<dbReference type="InterPro" id="IPR036291">
    <property type="entry name" value="NAD(P)-bd_dom_sf"/>
</dbReference>
<evidence type="ECO:0000313" key="5">
    <source>
        <dbReference type="Proteomes" id="UP000658720"/>
    </source>
</evidence>
<dbReference type="PANTHER" id="PTHR24321:SF14">
    <property type="entry name" value="SHORT-CHAIN TYPE DEHYDROGENASE_REDUCTASE BLR2146-RELATED"/>
    <property type="match status" value="1"/>
</dbReference>
<organism evidence="4 5">
    <name type="scientific">Synechocystis salina LEGE 00031</name>
    <dbReference type="NCBI Taxonomy" id="1828736"/>
    <lineage>
        <taxon>Bacteria</taxon>
        <taxon>Bacillati</taxon>
        <taxon>Cyanobacteriota</taxon>
        <taxon>Cyanophyceae</taxon>
        <taxon>Synechococcales</taxon>
        <taxon>Merismopediaceae</taxon>
        <taxon>Synechocystis</taxon>
    </lineage>
</organism>
<dbReference type="InterPro" id="IPR002347">
    <property type="entry name" value="SDR_fam"/>
</dbReference>
<reference evidence="4 5" key="1">
    <citation type="submission" date="2020-10" db="EMBL/GenBank/DDBJ databases">
        <authorList>
            <person name="Castelo-Branco R."/>
            <person name="Eusebio N."/>
            <person name="Adriana R."/>
            <person name="Vieira A."/>
            <person name="Brugerolle De Fraissinette N."/>
            <person name="Rezende De Castro R."/>
            <person name="Schneider M.P."/>
            <person name="Vasconcelos V."/>
            <person name="Leao P.N."/>
        </authorList>
    </citation>
    <scope>NUCLEOTIDE SEQUENCE [LARGE SCALE GENOMIC DNA]</scope>
    <source>
        <strain evidence="4 5">LEGE 00031</strain>
    </source>
</reference>
<evidence type="ECO:0000313" key="4">
    <source>
        <dbReference type="EMBL" id="MBE9253724.1"/>
    </source>
</evidence>
<dbReference type="SUPFAM" id="SSF51735">
    <property type="entry name" value="NAD(P)-binding Rossmann-fold domains"/>
    <property type="match status" value="1"/>
</dbReference>
<dbReference type="Proteomes" id="UP000658720">
    <property type="component" value="Unassembled WGS sequence"/>
</dbReference>
<sequence length="657" mass="71585">MKSLWDDQEANQYQGDLPQRVYTSRLLGRESSLVLHGGGNTSVKCQVTNLVGEKEDILYVKGSGWDLATIEEAGFAPVRMPHLLKLSKLTALSDRQMVNELKTQMTLASAPSPSVETILHAILPFKYVDHTHADAVVTITNTANGEERIREIYGDRLVIIPYVMPGFDLARVCAQRFAAEAHGGTVGMVLMNHGIFSFGATAREAYEGMISLVNEAEEYLKNQGVWQIDYGQPQKSAQEKRQVLAQLRCDASKIAGFPLVMRQYQDEASLSFVQRPDLVTISQQGPATPDHVIRTKRLPQLGRDVGDYAQQYRQYFQRNDGKGGETKTMLDPAPRIILDPELGLLTLGTSAKSAAIAGDIYQHTMAIIQRATGLGGYQALPESDIFAVEYWDLEQAKLKQAGNPPMFAGEVALVTGGASGIGKASVAQLLKQGAAVIALDIQPSIKDLYHRPDFIGIECDLTDTNAFKQALEQGIAQFGGLDMLVLNAGIFPVARAIAELSTLEWQKVLNINLDANLTLLRECYPLLKLAPRGGRVVVIGSKNVAAPGPGLAAYSASKAALNQLMRVASLEWAKDNIRLNTIHPNGVFDTGFWTEEVLEARAQHYGLTVEEYKANNLLKVEITSEDVAALVTAMASPLFSKITGAQLPLDGGNDRVI</sequence>
<dbReference type="CDD" id="cd08943">
    <property type="entry name" value="R1PA_ADH_SDR_c"/>
    <property type="match status" value="1"/>
</dbReference>
<dbReference type="Gene3D" id="3.40.225.10">
    <property type="entry name" value="Class II aldolase/adducin N-terminal domain"/>
    <property type="match status" value="1"/>
</dbReference>
<dbReference type="InterPro" id="IPR020904">
    <property type="entry name" value="Sc_DH/Rdtase_CS"/>
</dbReference>
<comment type="caution">
    <text evidence="4">The sequence shown here is derived from an EMBL/GenBank/DDBJ whole genome shotgun (WGS) entry which is preliminary data.</text>
</comment>
<dbReference type="NCBIfam" id="NF006196">
    <property type="entry name" value="PRK08324.2-4"/>
    <property type="match status" value="1"/>
</dbReference>
<dbReference type="RefSeq" id="WP_194019489.1">
    <property type="nucleotide sequence ID" value="NZ_JADEVV010000017.1"/>
</dbReference>
<dbReference type="Pfam" id="PF00106">
    <property type="entry name" value="adh_short"/>
    <property type="match status" value="1"/>
</dbReference>
<dbReference type="Gene3D" id="3.40.50.720">
    <property type="entry name" value="NAD(P)-binding Rossmann-like Domain"/>
    <property type="match status" value="1"/>
</dbReference>
<dbReference type="Pfam" id="PF00596">
    <property type="entry name" value="Aldolase_II"/>
    <property type="match status" value="1"/>
</dbReference>
<evidence type="ECO:0000259" key="3">
    <source>
        <dbReference type="SMART" id="SM01007"/>
    </source>
</evidence>
<dbReference type="EMBL" id="JADEVV010000017">
    <property type="protein sequence ID" value="MBE9253724.1"/>
    <property type="molecule type" value="Genomic_DNA"/>
</dbReference>
<dbReference type="InterPro" id="IPR001303">
    <property type="entry name" value="Aldolase_II/adducin_N"/>
</dbReference>
<comment type="similarity">
    <text evidence="1">Belongs to the short-chain dehydrogenases/reductases (SDR) family.</text>
</comment>
<dbReference type="InterPro" id="IPR036409">
    <property type="entry name" value="Aldolase_II/adducin_N_sf"/>
</dbReference>
<gene>
    <name evidence="4" type="ORF">IQ217_07625</name>
</gene>
<evidence type="ECO:0000256" key="1">
    <source>
        <dbReference type="ARBA" id="ARBA00006484"/>
    </source>
</evidence>
<keyword evidence="2" id="KW-0560">Oxidoreductase</keyword>
<protein>
    <submittedName>
        <fullName evidence="4">Bifunctional aldolase/short-chain dehydrogenase</fullName>
    </submittedName>
</protein>
<dbReference type="PANTHER" id="PTHR24321">
    <property type="entry name" value="DEHYDROGENASES, SHORT CHAIN"/>
    <property type="match status" value="1"/>
</dbReference>
<name>A0ABR9VQW7_9SYNC</name>
<dbReference type="SMART" id="SM01007">
    <property type="entry name" value="Aldolase_II"/>
    <property type="match status" value="1"/>
</dbReference>
<dbReference type="SUPFAM" id="SSF53639">
    <property type="entry name" value="AraD/HMP-PK domain-like"/>
    <property type="match status" value="1"/>
</dbReference>
<keyword evidence="5" id="KW-1185">Reference proteome</keyword>